<comment type="caution">
    <text evidence="4">The sequence shown here is derived from an EMBL/GenBank/DDBJ whole genome shotgun (WGS) entry which is preliminary data.</text>
</comment>
<name>A0A2T7BE56_9BACT</name>
<evidence type="ECO:0000313" key="5">
    <source>
        <dbReference type="Proteomes" id="UP000244450"/>
    </source>
</evidence>
<dbReference type="OrthoDB" id="9778516at2"/>
<organism evidence="4 5">
    <name type="scientific">Chitinophaga parva</name>
    <dbReference type="NCBI Taxonomy" id="2169414"/>
    <lineage>
        <taxon>Bacteria</taxon>
        <taxon>Pseudomonadati</taxon>
        <taxon>Bacteroidota</taxon>
        <taxon>Chitinophagia</taxon>
        <taxon>Chitinophagales</taxon>
        <taxon>Chitinophagaceae</taxon>
        <taxon>Chitinophaga</taxon>
    </lineage>
</organism>
<feature type="signal peptide" evidence="1">
    <location>
        <begin position="1"/>
        <end position="23"/>
    </location>
</feature>
<dbReference type="InterPro" id="IPR007963">
    <property type="entry name" value="Peptidase_M61_catalytic"/>
</dbReference>
<dbReference type="InterPro" id="IPR024191">
    <property type="entry name" value="Peptidase_M61"/>
</dbReference>
<protein>
    <submittedName>
        <fullName evidence="4">Peptidase M61</fullName>
    </submittedName>
</protein>
<evidence type="ECO:0000259" key="2">
    <source>
        <dbReference type="Pfam" id="PF05299"/>
    </source>
</evidence>
<dbReference type="InterPro" id="IPR040756">
    <property type="entry name" value="Peptidase_M61_N"/>
</dbReference>
<dbReference type="InterPro" id="IPR027268">
    <property type="entry name" value="Peptidase_M4/M1_CTD_sf"/>
</dbReference>
<sequence length="508" mass="56592">MTRSQRCLSTLLLILCSSHAAMAQQASFHYTVAMPHPDSHHFLVTLDCKGLPGTITDLKMPGWMPGYYQLLDYARNVSAFKATATGGKPLGWEHTGANTWRVAHTPGQSLHITYEVTAATAFVAQPWLDSTHAYLSPAGVFLYAAGYIRMPVTVSILPAPGWKDVATGLEPVPGSAHTFRAPDFDVLFDSPILAGNLESAPSFKVNGVPHYFTGYRMGQFNKQQLSDDLQKLITVATGIIGDIPYQHYTFLAIGPGRGGIEHLNSSTISFTGEGLETPGGRHQLLSFISHEYFHHYNVKRIRPIALGPFDYDRENRTNMLWVSEGLTVYYEYMMMKRAGLMDATALLKDFSGNIAAYETQPGHLYQSLAQASWETWSDGPFGRKGDTVNKTISYYEKGPAVGLLLDMAIRHATQNKRSLDDVMRLLYRKFYQQAQRGFTDDEFRQACESTAGVALPEIFDYVYTVKEPDYAKYLAYGGLGIEAGTFKVYPLEKVDALQLAIRKRWLGE</sequence>
<evidence type="ECO:0000313" key="4">
    <source>
        <dbReference type="EMBL" id="PUZ23373.1"/>
    </source>
</evidence>
<dbReference type="Gene3D" id="1.10.390.10">
    <property type="entry name" value="Neutral Protease Domain 2"/>
    <property type="match status" value="1"/>
</dbReference>
<dbReference type="AlphaFoldDB" id="A0A2T7BE56"/>
<dbReference type="Proteomes" id="UP000244450">
    <property type="component" value="Unassembled WGS sequence"/>
</dbReference>
<dbReference type="Pfam" id="PF17899">
    <property type="entry name" value="Peptidase_M61_N"/>
    <property type="match status" value="1"/>
</dbReference>
<evidence type="ECO:0000256" key="1">
    <source>
        <dbReference type="SAM" id="SignalP"/>
    </source>
</evidence>
<dbReference type="PIRSF" id="PIRSF016493">
    <property type="entry name" value="Glycyl_aminpptds"/>
    <property type="match status" value="1"/>
</dbReference>
<dbReference type="EMBL" id="QCYK01000003">
    <property type="protein sequence ID" value="PUZ23373.1"/>
    <property type="molecule type" value="Genomic_DNA"/>
</dbReference>
<feature type="chain" id="PRO_5015458176" evidence="1">
    <location>
        <begin position="24"/>
        <end position="508"/>
    </location>
</feature>
<reference evidence="4 5" key="1">
    <citation type="submission" date="2018-04" db="EMBL/GenBank/DDBJ databases">
        <title>Chitinophaga fuyangensis sp. nov., isolated from soil in a chemical factory.</title>
        <authorList>
            <person name="Chen K."/>
        </authorList>
    </citation>
    <scope>NUCLEOTIDE SEQUENCE [LARGE SCALE GENOMIC DNA]</scope>
    <source>
        <strain evidence="4 5">LY-1</strain>
    </source>
</reference>
<dbReference type="SUPFAM" id="SSF55486">
    <property type="entry name" value="Metalloproteases ('zincins'), catalytic domain"/>
    <property type="match status" value="1"/>
</dbReference>
<dbReference type="Gene3D" id="2.60.40.3650">
    <property type="match status" value="1"/>
</dbReference>
<keyword evidence="1" id="KW-0732">Signal</keyword>
<accession>A0A2T7BE56</accession>
<proteinExistence type="predicted"/>
<dbReference type="Pfam" id="PF05299">
    <property type="entry name" value="Peptidase_M61"/>
    <property type="match status" value="1"/>
</dbReference>
<feature type="domain" description="Peptidase M61 N-terminal" evidence="3">
    <location>
        <begin position="29"/>
        <end position="196"/>
    </location>
</feature>
<evidence type="ECO:0000259" key="3">
    <source>
        <dbReference type="Pfam" id="PF17899"/>
    </source>
</evidence>
<dbReference type="RefSeq" id="WP_108689148.1">
    <property type="nucleotide sequence ID" value="NZ_QCYK01000003.1"/>
</dbReference>
<keyword evidence="5" id="KW-1185">Reference proteome</keyword>
<feature type="domain" description="Peptidase M61 catalytic" evidence="2">
    <location>
        <begin position="284"/>
        <end position="400"/>
    </location>
</feature>
<gene>
    <name evidence="4" type="ORF">DCC81_23615</name>
</gene>